<dbReference type="PANTHER" id="PTHR33067:SF32">
    <property type="entry name" value="ASPARTIC PEPTIDASE DDI1-TYPE DOMAIN-CONTAINING PROTEIN"/>
    <property type="match status" value="1"/>
</dbReference>
<sequence length="308" mass="34713">MAGNGGHPVIEVAWPNLANMTQAIVKPYITGHFELKQTDFKNLERQMAQLATKQNTRLAGNIDVGHALCDLGASINLMPLSLYKQLHLGDTKPTTVMLQLADKCIAYPEWVIEDVLLKTGKFIFPGDLIILNFEFNEKIPIILGRPLLATGDAIIKLIKGKVIMRGDNEEVVFNVYKTIQLPRHYEELSMISVMDMDEKIIAPTVYLKDSLEKEIVLFESLKINNEVEEMKHILNASCEYMKGLNPFEPLNRINGPPPKPSIEEAPKLELKPLLSHLHYAYLGSSDTLHVIISSHLSKLQEEKLLRIL</sequence>
<dbReference type="InterPro" id="IPR021109">
    <property type="entry name" value="Peptidase_aspartic_dom_sf"/>
</dbReference>
<proteinExistence type="predicted"/>
<protein>
    <submittedName>
        <fullName evidence="2">Uncharacterized protein LOC104242465</fullName>
    </submittedName>
</protein>
<dbReference type="RefSeq" id="XP_009795816.1">
    <property type="nucleotide sequence ID" value="XM_009797514.1"/>
</dbReference>
<dbReference type="eggNOG" id="KOG0017">
    <property type="taxonomic scope" value="Eukaryota"/>
</dbReference>
<dbReference type="CDD" id="cd00303">
    <property type="entry name" value="retropepsin_like"/>
    <property type="match status" value="1"/>
</dbReference>
<dbReference type="AlphaFoldDB" id="A0A1U7Y1I8"/>
<accession>A0A1U7Y1I8</accession>
<feature type="non-terminal residue" evidence="2">
    <location>
        <position position="308"/>
    </location>
</feature>
<name>A0A1U7Y1I8_NICSY</name>
<dbReference type="Proteomes" id="UP000189701">
    <property type="component" value="Unplaced"/>
</dbReference>
<dbReference type="Gene3D" id="2.40.70.10">
    <property type="entry name" value="Acid Proteases"/>
    <property type="match status" value="1"/>
</dbReference>
<keyword evidence="1" id="KW-1185">Reference proteome</keyword>
<evidence type="ECO:0000313" key="1">
    <source>
        <dbReference type="Proteomes" id="UP000189701"/>
    </source>
</evidence>
<reference evidence="1" key="1">
    <citation type="journal article" date="2013" name="Genome Biol.">
        <title>Reference genomes and transcriptomes of Nicotiana sylvestris and Nicotiana tomentosiformis.</title>
        <authorList>
            <person name="Sierro N."/>
            <person name="Battey J.N."/>
            <person name="Ouadi S."/>
            <person name="Bovet L."/>
            <person name="Goepfert S."/>
            <person name="Bakaher N."/>
            <person name="Peitsch M.C."/>
            <person name="Ivanov N.V."/>
        </authorList>
    </citation>
    <scope>NUCLEOTIDE SEQUENCE [LARGE SCALE GENOMIC DNA]</scope>
</reference>
<evidence type="ECO:0000313" key="2">
    <source>
        <dbReference type="RefSeq" id="XP_009795816.1"/>
    </source>
</evidence>
<reference evidence="2" key="2">
    <citation type="submission" date="2025-08" db="UniProtKB">
        <authorList>
            <consortium name="RefSeq"/>
        </authorList>
    </citation>
    <scope>IDENTIFICATION</scope>
    <source>
        <tissue evidence="2">Leaf</tissue>
    </source>
</reference>
<dbReference type="PANTHER" id="PTHR33067">
    <property type="entry name" value="RNA-DIRECTED DNA POLYMERASE-RELATED"/>
    <property type="match status" value="1"/>
</dbReference>
<gene>
    <name evidence="2" type="primary">LOC104242465</name>
</gene>
<organism evidence="1 2">
    <name type="scientific">Nicotiana sylvestris</name>
    <name type="common">Wood tobacco</name>
    <name type="synonym">South American tobacco</name>
    <dbReference type="NCBI Taxonomy" id="4096"/>
    <lineage>
        <taxon>Eukaryota</taxon>
        <taxon>Viridiplantae</taxon>
        <taxon>Streptophyta</taxon>
        <taxon>Embryophyta</taxon>
        <taxon>Tracheophyta</taxon>
        <taxon>Spermatophyta</taxon>
        <taxon>Magnoliopsida</taxon>
        <taxon>eudicotyledons</taxon>
        <taxon>Gunneridae</taxon>
        <taxon>Pentapetalae</taxon>
        <taxon>asterids</taxon>
        <taxon>lamiids</taxon>
        <taxon>Solanales</taxon>
        <taxon>Solanaceae</taxon>
        <taxon>Nicotianoideae</taxon>
        <taxon>Nicotianeae</taxon>
        <taxon>Nicotiana</taxon>
    </lineage>
</organism>